<dbReference type="Pfam" id="PF13508">
    <property type="entry name" value="Acetyltransf_7"/>
    <property type="match status" value="1"/>
</dbReference>
<evidence type="ECO:0000259" key="1">
    <source>
        <dbReference type="PROSITE" id="PS51186"/>
    </source>
</evidence>
<keyword evidence="2" id="KW-0808">Transferase</keyword>
<dbReference type="InterPro" id="IPR016181">
    <property type="entry name" value="Acyl_CoA_acyltransferase"/>
</dbReference>
<dbReference type="OrthoDB" id="9789605at2"/>
<name>A0A3S0ML38_9VIBR</name>
<reference evidence="2 3" key="1">
    <citation type="submission" date="2018-12" db="EMBL/GenBank/DDBJ databases">
        <title>Vibrio sp. isolated from China Sea.</title>
        <authorList>
            <person name="Li Y."/>
        </authorList>
    </citation>
    <scope>NUCLEOTIDE SEQUENCE [LARGE SCALE GENOMIC DNA]</scope>
    <source>
        <strain evidence="2 3">BEI207</strain>
    </source>
</reference>
<sequence>MDLSIYKMELLASEHIKEVTSLWRESMMEALGIEPVHSFESQAYFLEHLLPSSYQVLVVVRIDNSDPVAFMASSETEISQLYVSPRFQGKGIGSYLLSQAKEQSNGSLTLRTFEVNEKAQRFYRAHGFVVRPGNSENEEGLPDLECQWKGKG</sequence>
<dbReference type="CDD" id="cd04301">
    <property type="entry name" value="NAT_SF"/>
    <property type="match status" value="1"/>
</dbReference>
<dbReference type="InterPro" id="IPR000182">
    <property type="entry name" value="GNAT_dom"/>
</dbReference>
<dbReference type="EMBL" id="RXZH01000018">
    <property type="protein sequence ID" value="RTZ13592.1"/>
    <property type="molecule type" value="Genomic_DNA"/>
</dbReference>
<proteinExistence type="predicted"/>
<comment type="caution">
    <text evidence="2">The sequence shown here is derived from an EMBL/GenBank/DDBJ whole genome shotgun (WGS) entry which is preliminary data.</text>
</comment>
<dbReference type="Proteomes" id="UP000268973">
    <property type="component" value="Unassembled WGS sequence"/>
</dbReference>
<accession>A0A3S0ML38</accession>
<dbReference type="RefSeq" id="WP_126575948.1">
    <property type="nucleotide sequence ID" value="NZ_RXZH01000018.1"/>
</dbReference>
<dbReference type="PROSITE" id="PS51186">
    <property type="entry name" value="GNAT"/>
    <property type="match status" value="1"/>
</dbReference>
<protein>
    <submittedName>
        <fullName evidence="2">GNAT family N-acetyltransferase</fullName>
    </submittedName>
</protein>
<gene>
    <name evidence="2" type="ORF">EJ063_19465</name>
</gene>
<evidence type="ECO:0000313" key="3">
    <source>
        <dbReference type="Proteomes" id="UP000268973"/>
    </source>
</evidence>
<keyword evidence="3" id="KW-1185">Reference proteome</keyword>
<evidence type="ECO:0000313" key="2">
    <source>
        <dbReference type="EMBL" id="RTZ13592.1"/>
    </source>
</evidence>
<dbReference type="SUPFAM" id="SSF55729">
    <property type="entry name" value="Acyl-CoA N-acyltransferases (Nat)"/>
    <property type="match status" value="1"/>
</dbReference>
<feature type="domain" description="N-acetyltransferase" evidence="1">
    <location>
        <begin position="14"/>
        <end position="152"/>
    </location>
</feature>
<dbReference type="GO" id="GO:0016747">
    <property type="term" value="F:acyltransferase activity, transferring groups other than amino-acyl groups"/>
    <property type="evidence" value="ECO:0007669"/>
    <property type="project" value="InterPro"/>
</dbReference>
<organism evidence="2 3">
    <name type="scientific">Vibrio aquaticus</name>
    <dbReference type="NCBI Taxonomy" id="2496559"/>
    <lineage>
        <taxon>Bacteria</taxon>
        <taxon>Pseudomonadati</taxon>
        <taxon>Pseudomonadota</taxon>
        <taxon>Gammaproteobacteria</taxon>
        <taxon>Vibrionales</taxon>
        <taxon>Vibrionaceae</taxon>
        <taxon>Vibrio</taxon>
    </lineage>
</organism>
<dbReference type="Gene3D" id="3.40.630.30">
    <property type="match status" value="1"/>
</dbReference>
<dbReference type="AlphaFoldDB" id="A0A3S0ML38"/>